<keyword evidence="4 7" id="KW-0812">Transmembrane</keyword>
<feature type="transmembrane region" description="Helical" evidence="7">
    <location>
        <begin position="233"/>
        <end position="255"/>
    </location>
</feature>
<evidence type="ECO:0000256" key="5">
    <source>
        <dbReference type="ARBA" id="ARBA00022989"/>
    </source>
</evidence>
<feature type="transmembrane region" description="Helical" evidence="7">
    <location>
        <begin position="148"/>
        <end position="171"/>
    </location>
</feature>
<keyword evidence="5 7" id="KW-1133">Transmembrane helix</keyword>
<feature type="transmembrane region" description="Helical" evidence="7">
    <location>
        <begin position="276"/>
        <end position="299"/>
    </location>
</feature>
<sequence length="532" mass="55203">MSAPAALRPTAPAEEHDTFECAEEGAWPREDLRLVEPPAAAGARGNALPPAAPSVPKAHPWAASFAGQLAWNVVSEVAARGASLWLSFWCARALSVSTFGRFTFALALTQYLWLIGDATANGGFAAREIARLRVEHPGRASRLAGRFLSLRFGAGVAIAALVACAALVLPLDSDTRGALIGATTFLLAYGAFADWGLRAFEDFRGLAFASLAAAATLVVTTMAWLPAHPQASLAAALWGASFAVAALIAFVRLASSGRVRFAPPHPADARHWRRSAVFSLGSVAGIGIVQAPLLAMGLLGEAHANGLFGASYRLVVAVLGVFSVLWWPLFPVLSRSRPGSGEFSDALAALARTAMLLALPATILLLVWPSQVLTLAFGERYSGGATALRIAAAGIPVYAWSGLLEQACLATGLEALRARTYGIAAVLVTVAACATVPRFGAAAAAALMLGTFVFTSAVFLAAMHGQLPLAHMRRSLRPAFVLGGALALVWGGCAALHAPFLPSLAVGSIAYAAAVLGRGDLHLSRRTKGVRP</sequence>
<feature type="transmembrane region" description="Helical" evidence="7">
    <location>
        <begin position="445"/>
        <end position="467"/>
    </location>
</feature>
<dbReference type="EMBL" id="JACRIW010000078">
    <property type="protein sequence ID" value="MBI5170002.1"/>
    <property type="molecule type" value="Genomic_DNA"/>
</dbReference>
<evidence type="ECO:0000256" key="1">
    <source>
        <dbReference type="ARBA" id="ARBA00004651"/>
    </source>
</evidence>
<dbReference type="PANTHER" id="PTHR30250:SF10">
    <property type="entry name" value="LIPOPOLYSACCHARIDE BIOSYNTHESIS PROTEIN WZXC"/>
    <property type="match status" value="1"/>
</dbReference>
<reference evidence="8" key="1">
    <citation type="submission" date="2020-07" db="EMBL/GenBank/DDBJ databases">
        <title>Huge and variable diversity of episymbiotic CPR bacteria and DPANN archaea in groundwater ecosystems.</title>
        <authorList>
            <person name="He C.Y."/>
            <person name="Keren R."/>
            <person name="Whittaker M."/>
            <person name="Farag I.F."/>
            <person name="Doudna J."/>
            <person name="Cate J.H.D."/>
            <person name="Banfield J.F."/>
        </authorList>
    </citation>
    <scope>NUCLEOTIDE SEQUENCE</scope>
    <source>
        <strain evidence="8">NC_groundwater_1813_Pr3_B-0.1um_71_17</strain>
    </source>
</reference>
<evidence type="ECO:0000313" key="8">
    <source>
        <dbReference type="EMBL" id="MBI5170002.1"/>
    </source>
</evidence>
<evidence type="ECO:0000256" key="3">
    <source>
        <dbReference type="ARBA" id="ARBA00022475"/>
    </source>
</evidence>
<keyword evidence="3" id="KW-1003">Cell membrane</keyword>
<feature type="transmembrane region" description="Helical" evidence="7">
    <location>
        <begin position="381"/>
        <end position="400"/>
    </location>
</feature>
<evidence type="ECO:0000256" key="6">
    <source>
        <dbReference type="ARBA" id="ARBA00023136"/>
    </source>
</evidence>
<dbReference type="Proteomes" id="UP000696931">
    <property type="component" value="Unassembled WGS sequence"/>
</dbReference>
<feature type="transmembrane region" description="Helical" evidence="7">
    <location>
        <begin position="479"/>
        <end position="498"/>
    </location>
</feature>
<evidence type="ECO:0000313" key="9">
    <source>
        <dbReference type="Proteomes" id="UP000696931"/>
    </source>
</evidence>
<name>A0A933SD97_UNCEI</name>
<organism evidence="8 9">
    <name type="scientific">Eiseniibacteriota bacterium</name>
    <dbReference type="NCBI Taxonomy" id="2212470"/>
    <lineage>
        <taxon>Bacteria</taxon>
        <taxon>Candidatus Eiseniibacteriota</taxon>
    </lineage>
</organism>
<evidence type="ECO:0000256" key="7">
    <source>
        <dbReference type="SAM" id="Phobius"/>
    </source>
</evidence>
<keyword evidence="6 7" id="KW-0472">Membrane</keyword>
<dbReference type="InterPro" id="IPR050833">
    <property type="entry name" value="Poly_Biosynth_Transport"/>
</dbReference>
<dbReference type="PANTHER" id="PTHR30250">
    <property type="entry name" value="PST FAMILY PREDICTED COLANIC ACID TRANSPORTER"/>
    <property type="match status" value="1"/>
</dbReference>
<proteinExistence type="inferred from homology"/>
<evidence type="ECO:0000256" key="4">
    <source>
        <dbReference type="ARBA" id="ARBA00022692"/>
    </source>
</evidence>
<accession>A0A933SD97</accession>
<comment type="similarity">
    <text evidence="2">Belongs to the polysaccharide synthase family.</text>
</comment>
<comment type="caution">
    <text evidence="8">The sequence shown here is derived from an EMBL/GenBank/DDBJ whole genome shotgun (WGS) entry which is preliminary data.</text>
</comment>
<feature type="transmembrane region" description="Helical" evidence="7">
    <location>
        <begin position="206"/>
        <end position="227"/>
    </location>
</feature>
<dbReference type="GO" id="GO:0005886">
    <property type="term" value="C:plasma membrane"/>
    <property type="evidence" value="ECO:0007669"/>
    <property type="project" value="UniProtKB-SubCell"/>
</dbReference>
<dbReference type="AlphaFoldDB" id="A0A933SD97"/>
<feature type="transmembrane region" description="Helical" evidence="7">
    <location>
        <begin position="177"/>
        <end position="197"/>
    </location>
</feature>
<feature type="transmembrane region" description="Helical" evidence="7">
    <location>
        <begin position="421"/>
        <end position="439"/>
    </location>
</feature>
<comment type="subcellular location">
    <subcellularLocation>
        <location evidence="1">Cell membrane</location>
        <topology evidence="1">Multi-pass membrane protein</topology>
    </subcellularLocation>
</comment>
<feature type="transmembrane region" description="Helical" evidence="7">
    <location>
        <begin position="311"/>
        <end position="334"/>
    </location>
</feature>
<feature type="transmembrane region" description="Helical" evidence="7">
    <location>
        <begin position="346"/>
        <end position="369"/>
    </location>
</feature>
<gene>
    <name evidence="8" type="ORF">HZA61_10975</name>
</gene>
<evidence type="ECO:0000256" key="2">
    <source>
        <dbReference type="ARBA" id="ARBA00007430"/>
    </source>
</evidence>
<protein>
    <submittedName>
        <fullName evidence="8">Uncharacterized protein</fullName>
    </submittedName>
</protein>